<name>A0ABZ1RUW3_9ACTN</name>
<dbReference type="Proteomes" id="UP001432075">
    <property type="component" value="Chromosome"/>
</dbReference>
<dbReference type="EMBL" id="CP108057">
    <property type="protein sequence ID" value="WUO49679.1"/>
    <property type="molecule type" value="Genomic_DNA"/>
</dbReference>
<sequence length="53" mass="5892">MEAGRHGGDAVAGLSTRPARIGLYSARYQTLARDTVYRLGSTTRMPEKVLQRR</sequence>
<evidence type="ECO:0000313" key="2">
    <source>
        <dbReference type="Proteomes" id="UP001432075"/>
    </source>
</evidence>
<proteinExistence type="predicted"/>
<evidence type="ECO:0000313" key="1">
    <source>
        <dbReference type="EMBL" id="WUO49679.1"/>
    </source>
</evidence>
<dbReference type="RefSeq" id="WP_328776840.1">
    <property type="nucleotide sequence ID" value="NZ_CP108057.1"/>
</dbReference>
<protein>
    <submittedName>
        <fullName evidence="1">Uncharacterized protein</fullName>
    </submittedName>
</protein>
<gene>
    <name evidence="1" type="ORF">OHU17_29750</name>
</gene>
<reference evidence="1" key="1">
    <citation type="submission" date="2022-10" db="EMBL/GenBank/DDBJ databases">
        <title>The complete genomes of actinobacterial strains from the NBC collection.</title>
        <authorList>
            <person name="Joergensen T.S."/>
            <person name="Alvarez Arevalo M."/>
            <person name="Sterndorff E.B."/>
            <person name="Faurdal D."/>
            <person name="Vuksanovic O."/>
            <person name="Mourched A.-S."/>
            <person name="Charusanti P."/>
            <person name="Shaw S."/>
            <person name="Blin K."/>
            <person name="Weber T."/>
        </authorList>
    </citation>
    <scope>NUCLEOTIDE SEQUENCE</scope>
    <source>
        <strain evidence="1">NBC_00283</strain>
    </source>
</reference>
<accession>A0ABZ1RUW3</accession>
<organism evidence="1 2">
    <name type="scientific">Streptomyces goshikiensis</name>
    <dbReference type="NCBI Taxonomy" id="1942"/>
    <lineage>
        <taxon>Bacteria</taxon>
        <taxon>Bacillati</taxon>
        <taxon>Actinomycetota</taxon>
        <taxon>Actinomycetes</taxon>
        <taxon>Kitasatosporales</taxon>
        <taxon>Streptomycetaceae</taxon>
        <taxon>Streptomyces</taxon>
    </lineage>
</organism>
<keyword evidence="2" id="KW-1185">Reference proteome</keyword>